<gene>
    <name evidence="8" type="ORF">SAMN04490369_104024</name>
</gene>
<feature type="transmembrane region" description="Helical" evidence="6">
    <location>
        <begin position="99"/>
        <end position="120"/>
    </location>
</feature>
<feature type="domain" description="MrpA C-terminal/MbhD" evidence="7">
    <location>
        <begin position="15"/>
        <end position="79"/>
    </location>
</feature>
<dbReference type="GO" id="GO:0005886">
    <property type="term" value="C:plasma membrane"/>
    <property type="evidence" value="ECO:0007669"/>
    <property type="project" value="UniProtKB-SubCell"/>
</dbReference>
<name>A0A1H8LGR0_9GAMM</name>
<feature type="transmembrane region" description="Helical" evidence="6">
    <location>
        <begin position="157"/>
        <end position="175"/>
    </location>
</feature>
<keyword evidence="5 6" id="KW-0472">Membrane</keyword>
<dbReference type="Proteomes" id="UP000199493">
    <property type="component" value="Unassembled WGS sequence"/>
</dbReference>
<reference evidence="8 9" key="1">
    <citation type="submission" date="2016-10" db="EMBL/GenBank/DDBJ databases">
        <authorList>
            <person name="de Groot N.N."/>
        </authorList>
    </citation>
    <scope>NUCLEOTIDE SEQUENCE [LARGE SCALE GENOMIC DNA]</scope>
    <source>
        <strain evidence="8 9">558</strain>
    </source>
</reference>
<feature type="transmembrane region" description="Helical" evidence="6">
    <location>
        <begin position="32"/>
        <end position="50"/>
    </location>
</feature>
<evidence type="ECO:0000256" key="3">
    <source>
        <dbReference type="ARBA" id="ARBA00022692"/>
    </source>
</evidence>
<evidence type="ECO:0000313" key="8">
    <source>
        <dbReference type="EMBL" id="SEO04307.1"/>
    </source>
</evidence>
<sequence length="226" mass="24681">MIASIDTVESGLAVCLLMTAIGCLFDRHLLRACWLLVLFALLMSTAWWYLNAPWLALVEVILGSALTGGGFIYVLRTLPSQRLWMPRYDRTRVEWPHRLTKGLLIIAWSIMLGVATQFLLPDMALSLTAHPLILSSVVIVSLGMGAFALHHHLMRRLMAFNVLGSGVFLMLAGMAGTSPSAQALITVGLLIAWLGSLLGVLLLRQLVHQEGSAALNDEYAPVRPPS</sequence>
<dbReference type="EMBL" id="FODB01000040">
    <property type="protein sequence ID" value="SEO04307.1"/>
    <property type="molecule type" value="Genomic_DNA"/>
</dbReference>
<dbReference type="InterPro" id="IPR025383">
    <property type="entry name" value="MrpA_C/MbhD"/>
</dbReference>
<comment type="subcellular location">
    <subcellularLocation>
        <location evidence="1">Cell membrane</location>
        <topology evidence="1">Multi-pass membrane protein</topology>
    </subcellularLocation>
</comment>
<dbReference type="STRING" id="77097.SAMN04490369_104024"/>
<feature type="transmembrane region" description="Helical" evidence="6">
    <location>
        <begin position="132"/>
        <end position="150"/>
    </location>
</feature>
<evidence type="ECO:0000313" key="9">
    <source>
        <dbReference type="Proteomes" id="UP000199493"/>
    </source>
</evidence>
<dbReference type="Gene3D" id="1.10.287.3510">
    <property type="match status" value="1"/>
</dbReference>
<dbReference type="RefSeq" id="WP_089675646.1">
    <property type="nucleotide sequence ID" value="NZ_FODB01000040.1"/>
</dbReference>
<evidence type="ECO:0000256" key="1">
    <source>
        <dbReference type="ARBA" id="ARBA00004651"/>
    </source>
</evidence>
<protein>
    <recommendedName>
        <fullName evidence="7">MrpA C-terminal/MbhD domain-containing protein</fullName>
    </recommendedName>
</protein>
<feature type="transmembrane region" description="Helical" evidence="6">
    <location>
        <begin position="56"/>
        <end position="78"/>
    </location>
</feature>
<dbReference type="Pfam" id="PF13244">
    <property type="entry name" value="MbhD"/>
    <property type="match status" value="1"/>
</dbReference>
<evidence type="ECO:0000256" key="4">
    <source>
        <dbReference type="ARBA" id="ARBA00022989"/>
    </source>
</evidence>
<keyword evidence="2" id="KW-1003">Cell membrane</keyword>
<feature type="transmembrane region" description="Helical" evidence="6">
    <location>
        <begin position="6"/>
        <end position="25"/>
    </location>
</feature>
<dbReference type="AlphaFoldDB" id="A0A1H8LGR0"/>
<evidence type="ECO:0000256" key="6">
    <source>
        <dbReference type="SAM" id="Phobius"/>
    </source>
</evidence>
<evidence type="ECO:0000256" key="5">
    <source>
        <dbReference type="ARBA" id="ARBA00023136"/>
    </source>
</evidence>
<organism evidence="8 9">
    <name type="scientific">Vreelandella aquamarina</name>
    <dbReference type="NCBI Taxonomy" id="77097"/>
    <lineage>
        <taxon>Bacteria</taxon>
        <taxon>Pseudomonadati</taxon>
        <taxon>Pseudomonadota</taxon>
        <taxon>Gammaproteobacteria</taxon>
        <taxon>Oceanospirillales</taxon>
        <taxon>Halomonadaceae</taxon>
        <taxon>Vreelandella</taxon>
    </lineage>
</organism>
<proteinExistence type="predicted"/>
<evidence type="ECO:0000256" key="2">
    <source>
        <dbReference type="ARBA" id="ARBA00022475"/>
    </source>
</evidence>
<evidence type="ECO:0000259" key="7">
    <source>
        <dbReference type="Pfam" id="PF13244"/>
    </source>
</evidence>
<feature type="transmembrane region" description="Helical" evidence="6">
    <location>
        <begin position="181"/>
        <end position="203"/>
    </location>
</feature>
<accession>A0A1H8LGR0</accession>
<keyword evidence="3 6" id="KW-0812">Transmembrane</keyword>
<keyword evidence="4 6" id="KW-1133">Transmembrane helix</keyword>